<reference evidence="2 3" key="1">
    <citation type="journal article" date="2019" name="Int. J. Syst. Evol. Microbiol.">
        <title>The Global Catalogue of Microorganisms (GCM) 10K type strain sequencing project: providing services to taxonomists for standard genome sequencing and annotation.</title>
        <authorList>
            <consortium name="The Broad Institute Genomics Platform"/>
            <consortium name="The Broad Institute Genome Sequencing Center for Infectious Disease"/>
            <person name="Wu L."/>
            <person name="Ma J."/>
        </authorList>
    </citation>
    <scope>NUCLEOTIDE SEQUENCE [LARGE SCALE GENOMIC DNA]</scope>
    <source>
        <strain evidence="2 3">JCM 14969</strain>
    </source>
</reference>
<dbReference type="RefSeq" id="WP_344218893.1">
    <property type="nucleotide sequence ID" value="NZ_BAAAOS010000041.1"/>
</dbReference>
<protein>
    <submittedName>
        <fullName evidence="2">Uncharacterized protein</fullName>
    </submittedName>
</protein>
<accession>A0ABN2E294</accession>
<evidence type="ECO:0000256" key="1">
    <source>
        <dbReference type="SAM" id="Phobius"/>
    </source>
</evidence>
<keyword evidence="1" id="KW-1133">Transmembrane helix</keyword>
<dbReference type="Proteomes" id="UP001500393">
    <property type="component" value="Unassembled WGS sequence"/>
</dbReference>
<comment type="caution">
    <text evidence="2">The sequence shown here is derived from an EMBL/GenBank/DDBJ whole genome shotgun (WGS) entry which is preliminary data.</text>
</comment>
<keyword evidence="1" id="KW-0812">Transmembrane</keyword>
<proteinExistence type="predicted"/>
<organism evidence="2 3">
    <name type="scientific">Kribbella sancticallisti</name>
    <dbReference type="NCBI Taxonomy" id="460087"/>
    <lineage>
        <taxon>Bacteria</taxon>
        <taxon>Bacillati</taxon>
        <taxon>Actinomycetota</taxon>
        <taxon>Actinomycetes</taxon>
        <taxon>Propionibacteriales</taxon>
        <taxon>Kribbellaceae</taxon>
        <taxon>Kribbella</taxon>
    </lineage>
</organism>
<name>A0ABN2E294_9ACTN</name>
<evidence type="ECO:0000313" key="2">
    <source>
        <dbReference type="EMBL" id="GAA1594050.1"/>
    </source>
</evidence>
<sequence length="377" mass="40228">MTTPEERPELLHTESVLTETLDRHAAEAPADDALLSGVHRRLRRRRTGRTISVAVLACAAVAAGVSVGNSLTPEVTPAQSPVAEPQSTPVGEAEMAAKRLSNQHAGATSWRWESYKNVQVQVPASWNNYVSGPAPCAQGPTVGRFGPWLEGRRSCAVAVRPLAERQEYLWFDDVQQPGVKQYDGGWTEETRDVGGVHVSVLTRNDALRKRVLDSAVEHDGPDVYGCTSTDVGGPEAGKALSSLGTVTAVNICEYWGGGVSEVPEKVLISGSRLVGAQAKAVGAALTGGRVITPEGNEFRYSNCSDDGGRTFKITAYGTGGTWSTVVRYSTCYPIPVATTYGQESSPTLVELIRTGVHKPSQLDDLIDVPSGFTPPER</sequence>
<dbReference type="EMBL" id="BAAAOS010000041">
    <property type="protein sequence ID" value="GAA1594050.1"/>
    <property type="molecule type" value="Genomic_DNA"/>
</dbReference>
<feature type="transmembrane region" description="Helical" evidence="1">
    <location>
        <begin position="50"/>
        <end position="71"/>
    </location>
</feature>
<gene>
    <name evidence="2" type="ORF">GCM10009789_55170</name>
</gene>
<keyword evidence="1" id="KW-0472">Membrane</keyword>
<keyword evidence="3" id="KW-1185">Reference proteome</keyword>
<evidence type="ECO:0000313" key="3">
    <source>
        <dbReference type="Proteomes" id="UP001500393"/>
    </source>
</evidence>